<gene>
    <name evidence="11" type="ORF">BSL78_00653</name>
</gene>
<evidence type="ECO:0000256" key="4">
    <source>
        <dbReference type="ARBA" id="ARBA00022989"/>
    </source>
</evidence>
<keyword evidence="4 8" id="KW-1133">Transmembrane helix</keyword>
<organism evidence="11 12">
    <name type="scientific">Stichopus japonicus</name>
    <name type="common">Sea cucumber</name>
    <dbReference type="NCBI Taxonomy" id="307972"/>
    <lineage>
        <taxon>Eukaryota</taxon>
        <taxon>Metazoa</taxon>
        <taxon>Echinodermata</taxon>
        <taxon>Eleutherozoa</taxon>
        <taxon>Echinozoa</taxon>
        <taxon>Holothuroidea</taxon>
        <taxon>Aspidochirotacea</taxon>
        <taxon>Aspidochirotida</taxon>
        <taxon>Stichopodidae</taxon>
        <taxon>Apostichopus</taxon>
    </lineage>
</organism>
<feature type="transmembrane region" description="Helical" evidence="8">
    <location>
        <begin position="111"/>
        <end position="133"/>
    </location>
</feature>
<evidence type="ECO:0000256" key="8">
    <source>
        <dbReference type="SAM" id="Phobius"/>
    </source>
</evidence>
<dbReference type="GO" id="GO:0070679">
    <property type="term" value="F:inositol 1,4,5 trisphosphate binding"/>
    <property type="evidence" value="ECO:0007669"/>
    <property type="project" value="TreeGrafter"/>
</dbReference>
<dbReference type="PANTHER" id="PTHR10117">
    <property type="entry name" value="TRANSIENT RECEPTOR POTENTIAL CHANNEL"/>
    <property type="match status" value="1"/>
</dbReference>
<sequence>MYLCVFFSFFGPLVIAIGTMGKDVLRFCLISALTFASFAIGFTQLYAPYTNVLQNCDELGADPRYCVEGDNPFNSWGGSMYALFWSILGDAGFQNSKFPTNLYIVESVGKILYACFIIISGIILLNMLIATMSNTYSRVEKKKKTIVLKSFQNGETKPGL</sequence>
<proteinExistence type="predicted"/>
<reference evidence="11 12" key="1">
    <citation type="journal article" date="2017" name="PLoS Biol.">
        <title>The sea cucumber genome provides insights into morphological evolution and visceral regeneration.</title>
        <authorList>
            <person name="Zhang X."/>
            <person name="Sun L."/>
            <person name="Yuan J."/>
            <person name="Sun Y."/>
            <person name="Gao Y."/>
            <person name="Zhang L."/>
            <person name="Li S."/>
            <person name="Dai H."/>
            <person name="Hamel J.F."/>
            <person name="Liu C."/>
            <person name="Yu Y."/>
            <person name="Liu S."/>
            <person name="Lin W."/>
            <person name="Guo K."/>
            <person name="Jin S."/>
            <person name="Xu P."/>
            <person name="Storey K.B."/>
            <person name="Huan P."/>
            <person name="Zhang T."/>
            <person name="Zhou Y."/>
            <person name="Zhang J."/>
            <person name="Lin C."/>
            <person name="Li X."/>
            <person name="Xing L."/>
            <person name="Huo D."/>
            <person name="Sun M."/>
            <person name="Wang L."/>
            <person name="Mercier A."/>
            <person name="Li F."/>
            <person name="Yang H."/>
            <person name="Xiang J."/>
        </authorList>
    </citation>
    <scope>NUCLEOTIDE SEQUENCE [LARGE SCALE GENOMIC DNA]</scope>
    <source>
        <strain evidence="11">Shaxun</strain>
        <tissue evidence="11">Muscle</tissue>
    </source>
</reference>
<keyword evidence="12" id="KW-1185">Reference proteome</keyword>
<keyword evidence="2" id="KW-0813">Transport</keyword>
<keyword evidence="9" id="KW-0732">Signal</keyword>
<dbReference type="STRING" id="307972.A0A2G8LQC0"/>
<dbReference type="OrthoDB" id="2373987at2759"/>
<feature type="signal peptide" evidence="9">
    <location>
        <begin position="1"/>
        <end position="16"/>
    </location>
</feature>
<dbReference type="GO" id="GO:0051480">
    <property type="term" value="P:regulation of cytosolic calcium ion concentration"/>
    <property type="evidence" value="ECO:0007669"/>
    <property type="project" value="TreeGrafter"/>
</dbReference>
<evidence type="ECO:0000313" key="12">
    <source>
        <dbReference type="Proteomes" id="UP000230750"/>
    </source>
</evidence>
<keyword evidence="5" id="KW-0406">Ion transport</keyword>
<dbReference type="PANTHER" id="PTHR10117:SF54">
    <property type="entry name" value="TRANSIENT RECEPTOR POTENTIAL-GAMMA PROTEIN"/>
    <property type="match status" value="1"/>
</dbReference>
<dbReference type="GO" id="GO:0005886">
    <property type="term" value="C:plasma membrane"/>
    <property type="evidence" value="ECO:0007669"/>
    <property type="project" value="TreeGrafter"/>
</dbReference>
<keyword evidence="6 8" id="KW-0472">Membrane</keyword>
<protein>
    <submittedName>
        <fullName evidence="11">Putative transient receptor potential-gamma protein isoform X2</fullName>
    </submittedName>
</protein>
<evidence type="ECO:0000313" key="11">
    <source>
        <dbReference type="EMBL" id="PIK62453.1"/>
    </source>
</evidence>
<dbReference type="Pfam" id="PF00520">
    <property type="entry name" value="Ion_trans"/>
    <property type="match status" value="1"/>
</dbReference>
<comment type="subcellular location">
    <subcellularLocation>
        <location evidence="1">Membrane</location>
        <topology evidence="1">Multi-pass membrane protein</topology>
    </subcellularLocation>
</comment>
<dbReference type="Gene3D" id="1.10.287.70">
    <property type="match status" value="1"/>
</dbReference>
<evidence type="ECO:0000256" key="9">
    <source>
        <dbReference type="SAM" id="SignalP"/>
    </source>
</evidence>
<dbReference type="EMBL" id="MRZV01000012">
    <property type="protein sequence ID" value="PIK62453.1"/>
    <property type="molecule type" value="Genomic_DNA"/>
</dbReference>
<dbReference type="AlphaFoldDB" id="A0A2G8LQC0"/>
<keyword evidence="11" id="KW-0675">Receptor</keyword>
<evidence type="ECO:0000256" key="3">
    <source>
        <dbReference type="ARBA" id="ARBA00022692"/>
    </source>
</evidence>
<feature type="chain" id="PRO_5013943327" evidence="9">
    <location>
        <begin position="17"/>
        <end position="160"/>
    </location>
</feature>
<name>A0A2G8LQC0_STIJA</name>
<accession>A0A2G8LQC0</accession>
<dbReference type="InterPro" id="IPR005821">
    <property type="entry name" value="Ion_trans_dom"/>
</dbReference>
<evidence type="ECO:0000256" key="6">
    <source>
        <dbReference type="ARBA" id="ARBA00023136"/>
    </source>
</evidence>
<dbReference type="InterPro" id="IPR002153">
    <property type="entry name" value="TRPC_channel"/>
</dbReference>
<feature type="domain" description="Ion transport" evidence="10">
    <location>
        <begin position="7"/>
        <end position="143"/>
    </location>
</feature>
<comment type="caution">
    <text evidence="11">The sequence shown here is derived from an EMBL/GenBank/DDBJ whole genome shotgun (WGS) entry which is preliminary data.</text>
</comment>
<evidence type="ECO:0000256" key="7">
    <source>
        <dbReference type="ARBA" id="ARBA00023303"/>
    </source>
</evidence>
<dbReference type="GO" id="GO:0015279">
    <property type="term" value="F:store-operated calcium channel activity"/>
    <property type="evidence" value="ECO:0007669"/>
    <property type="project" value="TreeGrafter"/>
</dbReference>
<dbReference type="GO" id="GO:0034703">
    <property type="term" value="C:cation channel complex"/>
    <property type="evidence" value="ECO:0007669"/>
    <property type="project" value="TreeGrafter"/>
</dbReference>
<keyword evidence="3 8" id="KW-0812">Transmembrane</keyword>
<evidence type="ECO:0000256" key="5">
    <source>
        <dbReference type="ARBA" id="ARBA00023065"/>
    </source>
</evidence>
<evidence type="ECO:0000256" key="1">
    <source>
        <dbReference type="ARBA" id="ARBA00004141"/>
    </source>
</evidence>
<evidence type="ECO:0000259" key="10">
    <source>
        <dbReference type="Pfam" id="PF00520"/>
    </source>
</evidence>
<dbReference type="Proteomes" id="UP000230750">
    <property type="component" value="Unassembled WGS sequence"/>
</dbReference>
<keyword evidence="7" id="KW-0407">Ion channel</keyword>
<evidence type="ECO:0000256" key="2">
    <source>
        <dbReference type="ARBA" id="ARBA00022448"/>
    </source>
</evidence>